<sequence length="290" mass="32455">MRSNTFRLYKLCKFRRILYLCVLAFMCNAWADEFEHLQKGHFGRLGMNLAWLKHSTNQSRYDSLSTAVSADYHYIFRKGVTLGLEGTMASSVGHYQGFPLQGYEAFTTTIPSAGAHSLFDYSIYLGFYALRRAHDKPLYVGLGIKSSGYLNAFVNAPVLALPILPYSTYEVKGDIALSSKFSLEYSAALDIALKTYFLIGNVVEDQSSRVEGKSSYGLRFSVGGRYYVSEKTYFFSNILLWYQSIAASESVNITIANNPEDRPGIKLGSANVVYPRSKLSYVGLRFGVGF</sequence>
<evidence type="ECO:0000313" key="3">
    <source>
        <dbReference type="Proteomes" id="UP000256599"/>
    </source>
</evidence>
<evidence type="ECO:0000313" key="2">
    <source>
        <dbReference type="EMBL" id="RDU59159.1"/>
    </source>
</evidence>
<proteinExistence type="predicted"/>
<comment type="caution">
    <text evidence="2">The sequence shown here is derived from an EMBL/GenBank/DDBJ whole genome shotgun (WGS) entry which is preliminary data.</text>
</comment>
<dbReference type="OrthoDB" id="5325092at2"/>
<gene>
    <name evidence="2" type="ORF">CQA63_07730</name>
</gene>
<evidence type="ECO:0000256" key="1">
    <source>
        <dbReference type="SAM" id="SignalP"/>
    </source>
</evidence>
<organism evidence="2 3">
    <name type="scientific">Helicobacter marmotae</name>
    <dbReference type="NCBI Taxonomy" id="152490"/>
    <lineage>
        <taxon>Bacteria</taxon>
        <taxon>Pseudomonadati</taxon>
        <taxon>Campylobacterota</taxon>
        <taxon>Epsilonproteobacteria</taxon>
        <taxon>Campylobacterales</taxon>
        <taxon>Helicobacteraceae</taxon>
        <taxon>Helicobacter</taxon>
    </lineage>
</organism>
<protein>
    <recommendedName>
        <fullName evidence="4">Outer membrane beta-barrel protein</fullName>
    </recommendedName>
</protein>
<dbReference type="EMBL" id="NXLR01000017">
    <property type="protein sequence ID" value="RDU59159.1"/>
    <property type="molecule type" value="Genomic_DNA"/>
</dbReference>
<keyword evidence="3" id="KW-1185">Reference proteome</keyword>
<dbReference type="RefSeq" id="WP_104700448.1">
    <property type="nucleotide sequence ID" value="NZ_FZPP01000033.1"/>
</dbReference>
<dbReference type="Proteomes" id="UP000256599">
    <property type="component" value="Unassembled WGS sequence"/>
</dbReference>
<dbReference type="AlphaFoldDB" id="A0A3D8I202"/>
<name>A0A3D8I202_9HELI</name>
<reference evidence="2 3" key="1">
    <citation type="submission" date="2018-04" db="EMBL/GenBank/DDBJ databases">
        <title>Novel Campyloabacter and Helicobacter Species and Strains.</title>
        <authorList>
            <person name="Mannion A.J."/>
            <person name="Shen Z."/>
            <person name="Fox J.G."/>
        </authorList>
    </citation>
    <scope>NUCLEOTIDE SEQUENCE [LARGE SCALE GENOMIC DNA]</scope>
    <source>
        <strain evidence="2 3">MIT 98-6070</strain>
    </source>
</reference>
<feature type="signal peptide" evidence="1">
    <location>
        <begin position="1"/>
        <end position="31"/>
    </location>
</feature>
<feature type="chain" id="PRO_5017704253" description="Outer membrane beta-barrel protein" evidence="1">
    <location>
        <begin position="32"/>
        <end position="290"/>
    </location>
</feature>
<keyword evidence="1" id="KW-0732">Signal</keyword>
<accession>A0A3D8I202</accession>
<evidence type="ECO:0008006" key="4">
    <source>
        <dbReference type="Google" id="ProtNLM"/>
    </source>
</evidence>